<sequence>MRRLFMVIISLIIFSIRVDAQPEKSGTILFESTFDPAVLTAANGIKLSSEAIARMPKSSVNNFELKFDQLHASYKQQESSNSSTQRGGRYNGLGVFGGGFSRDYYYDFQSNRLIQAFDLNDTLFLMQDKMGLLPEMKFGTGQIVPVIEYIKADEVKQILGFNCHKVIARTTVKHKIMGVEKEITEELTLWYTNELGFDFSPNPVLWTAGAVLAIESKGTHIQAKSIQYKDIRAEDIDLPKTGVLISQEQLHIKLDLRRKLTRLSRNGSWN</sequence>
<name>A0A7W9DMC9_9SPHI</name>
<dbReference type="RefSeq" id="WP_183869887.1">
    <property type="nucleotide sequence ID" value="NZ_JACHCF010000015.1"/>
</dbReference>
<reference evidence="1 2" key="1">
    <citation type="submission" date="2020-08" db="EMBL/GenBank/DDBJ databases">
        <title>Genomic Encyclopedia of Type Strains, Phase IV (KMG-V): Genome sequencing to study the core and pangenomes of soil and plant-associated prokaryotes.</title>
        <authorList>
            <person name="Whitman W."/>
        </authorList>
    </citation>
    <scope>NUCLEOTIDE SEQUENCE [LARGE SCALE GENOMIC DNA]</scope>
    <source>
        <strain evidence="1 2">MP7CTX6</strain>
    </source>
</reference>
<accession>A0A7W9DMC9</accession>
<protein>
    <submittedName>
        <fullName evidence="1">GLPGLI family protein</fullName>
    </submittedName>
</protein>
<proteinExistence type="predicted"/>
<comment type="caution">
    <text evidence="1">The sequence shown here is derived from an EMBL/GenBank/DDBJ whole genome shotgun (WGS) entry which is preliminary data.</text>
</comment>
<dbReference type="AlphaFoldDB" id="A0A7W9DMC9"/>
<organism evidence="1 2">
    <name type="scientific">Pedobacter cryoconitis</name>
    <dbReference type="NCBI Taxonomy" id="188932"/>
    <lineage>
        <taxon>Bacteria</taxon>
        <taxon>Pseudomonadati</taxon>
        <taxon>Bacteroidota</taxon>
        <taxon>Sphingobacteriia</taxon>
        <taxon>Sphingobacteriales</taxon>
        <taxon>Sphingobacteriaceae</taxon>
        <taxon>Pedobacter</taxon>
    </lineage>
</organism>
<evidence type="ECO:0000313" key="1">
    <source>
        <dbReference type="EMBL" id="MBB5623814.1"/>
    </source>
</evidence>
<gene>
    <name evidence="1" type="ORF">HDE69_004902</name>
</gene>
<dbReference type="Proteomes" id="UP000537718">
    <property type="component" value="Unassembled WGS sequence"/>
</dbReference>
<dbReference type="EMBL" id="JACHCF010000015">
    <property type="protein sequence ID" value="MBB5623814.1"/>
    <property type="molecule type" value="Genomic_DNA"/>
</dbReference>
<evidence type="ECO:0000313" key="2">
    <source>
        <dbReference type="Proteomes" id="UP000537718"/>
    </source>
</evidence>